<evidence type="ECO:0000313" key="2">
    <source>
        <dbReference type="EMBL" id="PHP51865.1"/>
    </source>
</evidence>
<keyword evidence="3" id="KW-1185">Reference proteome</keyword>
<protein>
    <recommendedName>
        <fullName evidence="1">Enoyl reductase (ER) domain-containing protein</fullName>
    </recommendedName>
</protein>
<dbReference type="RefSeq" id="WP_086614422.1">
    <property type="nucleotide sequence ID" value="NZ_MTPX02000075.1"/>
</dbReference>
<accession>A0ABX4M8U0</accession>
<dbReference type="SMART" id="SM00829">
    <property type="entry name" value="PKS_ER"/>
    <property type="match status" value="1"/>
</dbReference>
<sequence length="292" mass="29058">MPDAVPTTDAAALPCAGMTAYHALTRRLRLAAGQTILITAGAGGVGGYAVQIAHHLGARVLSTASPAKVQAVRALGADEVIDYRAAGGPDAVAAAARALTPEGRGVDAVLDTLDSASATANLGALAFNGGLAFIGGRPDLSAVPGFTISPSIHEVSLGAAYSAGTARDRADLAAMLAELLELAATGRLDTRVAEVVPLGAVPAAYARLAQGHQAGKLVCDVAGQSVCDSGMGVSRASVSIRRHFYATVHNTIHSFPCSGAVLAEEPAAPTCESGGGWTLLETDAGSAVAAVS</sequence>
<dbReference type="InterPro" id="IPR036291">
    <property type="entry name" value="NAD(P)-bd_dom_sf"/>
</dbReference>
<dbReference type="SUPFAM" id="SSF51735">
    <property type="entry name" value="NAD(P)-binding Rossmann-fold domains"/>
    <property type="match status" value="1"/>
</dbReference>
<proteinExistence type="predicted"/>
<dbReference type="Gene3D" id="3.90.180.10">
    <property type="entry name" value="Medium-chain alcohol dehydrogenases, catalytic domain"/>
    <property type="match status" value="1"/>
</dbReference>
<evidence type="ECO:0000259" key="1">
    <source>
        <dbReference type="SMART" id="SM00829"/>
    </source>
</evidence>
<feature type="domain" description="Enoyl reductase (ER)" evidence="1">
    <location>
        <begin position="1"/>
        <end position="219"/>
    </location>
</feature>
<dbReference type="PANTHER" id="PTHR44013">
    <property type="entry name" value="ZINC-TYPE ALCOHOL DEHYDROGENASE-LIKE PROTEIN C16A3.02C"/>
    <property type="match status" value="1"/>
</dbReference>
<dbReference type="PANTHER" id="PTHR44013:SF1">
    <property type="entry name" value="ZINC-TYPE ALCOHOL DEHYDROGENASE-LIKE PROTEIN C16A3.02C"/>
    <property type="match status" value="1"/>
</dbReference>
<dbReference type="InterPro" id="IPR020843">
    <property type="entry name" value="ER"/>
</dbReference>
<dbReference type="Pfam" id="PF13602">
    <property type="entry name" value="ADH_zinc_N_2"/>
    <property type="match status" value="1"/>
</dbReference>
<evidence type="ECO:0000313" key="3">
    <source>
        <dbReference type="Proteomes" id="UP000194577"/>
    </source>
</evidence>
<name>A0ABX4M8U0_9ACTO</name>
<dbReference type="Gene3D" id="3.40.50.720">
    <property type="entry name" value="NAD(P)-binding Rossmann-like Domain"/>
    <property type="match status" value="1"/>
</dbReference>
<comment type="caution">
    <text evidence="2">The sequence shown here is derived from an EMBL/GenBank/DDBJ whole genome shotgun (WGS) entry which is preliminary data.</text>
</comment>
<organism evidence="2 3">
    <name type="scientific">Actinomyces ruminis</name>
    <dbReference type="NCBI Taxonomy" id="1937003"/>
    <lineage>
        <taxon>Bacteria</taxon>
        <taxon>Bacillati</taxon>
        <taxon>Actinomycetota</taxon>
        <taxon>Actinomycetes</taxon>
        <taxon>Actinomycetales</taxon>
        <taxon>Actinomycetaceae</taxon>
        <taxon>Actinomyces</taxon>
    </lineage>
</organism>
<dbReference type="EMBL" id="MTPX02000075">
    <property type="protein sequence ID" value="PHP51865.1"/>
    <property type="molecule type" value="Genomic_DNA"/>
</dbReference>
<dbReference type="Proteomes" id="UP000194577">
    <property type="component" value="Unassembled WGS sequence"/>
</dbReference>
<reference evidence="2 3" key="1">
    <citation type="submission" date="2017-10" db="EMBL/GenBank/DDBJ databases">
        <title>Draft genome sequence of cellulolytic Actinomyces sp CtC72 isolated from cattle rumen fluid.</title>
        <authorList>
            <person name="Joshi A.J."/>
            <person name="Vasudevan G."/>
            <person name="Lanjekar V.B."/>
            <person name="Hivarkar S."/>
            <person name="Engineer A."/>
            <person name="Pore S.D."/>
            <person name="Dhakephalkar P.K."/>
            <person name="Dagar S."/>
        </authorList>
    </citation>
    <scope>NUCLEOTIDE SEQUENCE [LARGE SCALE GENOMIC DNA]</scope>
    <source>
        <strain evidence="3">CtC72</strain>
    </source>
</reference>
<dbReference type="InterPro" id="IPR052733">
    <property type="entry name" value="Chloroplast_QOR"/>
</dbReference>
<gene>
    <name evidence="2" type="ORF">BW737_013695</name>
</gene>